<evidence type="ECO:0000256" key="3">
    <source>
        <dbReference type="ARBA" id="ARBA00022806"/>
    </source>
</evidence>
<dbReference type="STRING" id="29421.B2M20_09160"/>
<dbReference type="Gene3D" id="3.40.50.10810">
    <property type="entry name" value="Tandem AAA-ATPase domain"/>
    <property type="match status" value="1"/>
</dbReference>
<feature type="domain" description="Helicase C-terminal" evidence="7">
    <location>
        <begin position="494"/>
        <end position="673"/>
    </location>
</feature>
<evidence type="ECO:0000259" key="7">
    <source>
        <dbReference type="PROSITE" id="PS51194"/>
    </source>
</evidence>
<sequence>MVRGLIGGELVRLRGREWVVEGVPDGAAPLRAFDLACIDDDAQGEGLRAILEAELDLSRAEDDAWHRIGESGTDDPEVFSAHLRAVTWRSATAADRNLFQAPFRAGIRLDPYQLLPLAKALRLPRVNLLIADDVGLGKTVEAGLVLREMLLRRRVDYAVVSSPAAMTAQWQDELAQKFGLGFTIIDRDYLAAVRRNYGFSANPWSVGSRFIISHSLLADESYSDGLVQLFGNFRPRAMLILDEAHHAAPASGMAYATDSQFTRAVRNLAERFEHRLFLSATPHNGHSNSFSSLLEILDPQRFTRGVPVEPDDLEPVMVRRLKSDLLKLDVSKFPKRRIEPVVLSNLPAETPELVLSDLFEDYRSWCEDGLQGTSLAKARFVMSGLQQRLLSSIPAFARSLRKHLETLKRHREKAETAASEAAASLIADNPAEFEFSEGASEDDLLKAVQEQEDEVAEAATDAIAPDVRNFDEAIARVEAMLEIARRNERKPDARVEWLIGWIEKNMMSLPGRWNDRRLLIFTEWEDTRLWLEKRLKEVFEDTDHGEERIATFTGITGQDRREQVKFAFNADPAKEPLRVLLCTDAAREGINLQTRCYDLIHFDLPWNPSRLEQRNGRIDRKLQPAEVVTCRYFVYAQRAEDQVLAALVRKTETIRNQLGSAGQVLGDTIHKRLASTGITRRSAAAMAREIEKDDGNAFVHRARREMADEEEKRLGRLSRELGVLDRELEHARERVGIEPDELQSVVRTALARDGVPLPPAADLGVDGAFQLDPSLPIFAKDSSWGDLFDELREGRPPKRKQLAEWRVKKPVRAITFEAPVLPDGRDAEGIVHVHLEHRLVRRLLSRFVSHGFRAGLNRASVIYGPGTQPRVVLIGRLALFGPAAARLHEEILPVTAFWSEAARSDQGLKAFGAAGEETTLAELQEALRTASMPPQEIVGKLLAGVQKDLADLRPALVDRSKAAAKAAKKDLAEIAIKESVALRSLLEAQRDRIRKAAAGKDTDQFELDLTEPTERRQREADRRHWQRRLDTLEKELVEEPKRVADSYDVRAERLEPVGIVYLWPRLS</sequence>
<protein>
    <recommendedName>
        <fullName evidence="10">Helicase</fullName>
    </recommendedName>
</protein>
<keyword evidence="3" id="KW-0347">Helicase</keyword>
<dbReference type="GO" id="GO:0005524">
    <property type="term" value="F:ATP binding"/>
    <property type="evidence" value="ECO:0007669"/>
    <property type="project" value="UniProtKB-KW"/>
</dbReference>
<dbReference type="Pfam" id="PF00271">
    <property type="entry name" value="Helicase_C"/>
    <property type="match status" value="1"/>
</dbReference>
<name>A0A1V4HYW5_NITVU</name>
<dbReference type="InterPro" id="IPR014001">
    <property type="entry name" value="Helicase_ATP-bd"/>
</dbReference>
<dbReference type="Pfam" id="PF00176">
    <property type="entry name" value="SNF2-rel_dom"/>
    <property type="match status" value="1"/>
</dbReference>
<feature type="domain" description="Helicase ATP-binding" evidence="6">
    <location>
        <begin position="119"/>
        <end position="300"/>
    </location>
</feature>
<dbReference type="InterPro" id="IPR027417">
    <property type="entry name" value="P-loop_NTPase"/>
</dbReference>
<keyword evidence="1" id="KW-0547">Nucleotide-binding</keyword>
<organism evidence="8 9">
    <name type="scientific">Nitrobacter vulgaris</name>
    <dbReference type="NCBI Taxonomy" id="29421"/>
    <lineage>
        <taxon>Bacteria</taxon>
        <taxon>Pseudomonadati</taxon>
        <taxon>Pseudomonadota</taxon>
        <taxon>Alphaproteobacteria</taxon>
        <taxon>Hyphomicrobiales</taxon>
        <taxon>Nitrobacteraceae</taxon>
        <taxon>Nitrobacter</taxon>
    </lineage>
</organism>
<dbReference type="CDD" id="cd18011">
    <property type="entry name" value="DEXDc_RapA"/>
    <property type="match status" value="1"/>
</dbReference>
<dbReference type="InterPro" id="IPR038718">
    <property type="entry name" value="SNF2-like_sf"/>
</dbReference>
<dbReference type="InterPro" id="IPR049730">
    <property type="entry name" value="SNF2/RAD54-like_C"/>
</dbReference>
<dbReference type="InterPro" id="IPR000330">
    <property type="entry name" value="SNF2_N"/>
</dbReference>
<dbReference type="SMART" id="SM00490">
    <property type="entry name" value="HELICc"/>
    <property type="match status" value="1"/>
</dbReference>
<evidence type="ECO:0000313" key="8">
    <source>
        <dbReference type="EMBL" id="OPH83166.1"/>
    </source>
</evidence>
<reference evidence="8 9" key="1">
    <citation type="submission" date="2017-02" db="EMBL/GenBank/DDBJ databases">
        <title>Genome sequence of the nitrite-oxidizing bacterium Nitrobacter vulgaris strain Ab1.</title>
        <authorList>
            <person name="Mellbye B.L."/>
            <person name="Davis E.W."/>
            <person name="Spieck E."/>
            <person name="Chang J.H."/>
            <person name="Bottomley P.J."/>
            <person name="Sayavedra-Soto L.A."/>
        </authorList>
    </citation>
    <scope>NUCLEOTIDE SEQUENCE [LARGE SCALE GENOMIC DNA]</scope>
    <source>
        <strain evidence="8 9">Ab1</strain>
    </source>
</reference>
<keyword evidence="2" id="KW-0378">Hydrolase</keyword>
<dbReference type="OrthoDB" id="9814088at2"/>
<gene>
    <name evidence="8" type="ORF">B2M20_09160</name>
</gene>
<dbReference type="PROSITE" id="PS51192">
    <property type="entry name" value="HELICASE_ATP_BIND_1"/>
    <property type="match status" value="1"/>
</dbReference>
<comment type="caution">
    <text evidence="8">The sequence shown here is derived from an EMBL/GenBank/DDBJ whole genome shotgun (WGS) entry which is preliminary data.</text>
</comment>
<evidence type="ECO:0000256" key="1">
    <source>
        <dbReference type="ARBA" id="ARBA00022741"/>
    </source>
</evidence>
<dbReference type="CDD" id="cd18793">
    <property type="entry name" value="SF2_C_SNF"/>
    <property type="match status" value="1"/>
</dbReference>
<dbReference type="NCBIfam" id="NF038317">
    <property type="entry name" value="DISARM_DrmD"/>
    <property type="match status" value="1"/>
</dbReference>
<dbReference type="PROSITE" id="PS51194">
    <property type="entry name" value="HELICASE_CTER"/>
    <property type="match status" value="1"/>
</dbReference>
<evidence type="ECO:0008006" key="10">
    <source>
        <dbReference type="Google" id="ProtNLM"/>
    </source>
</evidence>
<dbReference type="InterPro" id="IPR057342">
    <property type="entry name" value="DEXDc_RapA"/>
</dbReference>
<proteinExistence type="predicted"/>
<keyword evidence="4" id="KW-0067">ATP-binding</keyword>
<dbReference type="AlphaFoldDB" id="A0A1V4HYW5"/>
<keyword evidence="9" id="KW-1185">Reference proteome</keyword>
<dbReference type="EMBL" id="MWPQ01000039">
    <property type="protein sequence ID" value="OPH83166.1"/>
    <property type="molecule type" value="Genomic_DNA"/>
</dbReference>
<dbReference type="RefSeq" id="WP_079446765.1">
    <property type="nucleotide sequence ID" value="NZ_MWPQ01000039.1"/>
</dbReference>
<dbReference type="Gene3D" id="3.40.50.300">
    <property type="entry name" value="P-loop containing nucleotide triphosphate hydrolases"/>
    <property type="match status" value="1"/>
</dbReference>
<dbReference type="SMART" id="SM00487">
    <property type="entry name" value="DEXDc"/>
    <property type="match status" value="1"/>
</dbReference>
<evidence type="ECO:0000259" key="6">
    <source>
        <dbReference type="PROSITE" id="PS51192"/>
    </source>
</evidence>
<evidence type="ECO:0000256" key="2">
    <source>
        <dbReference type="ARBA" id="ARBA00022801"/>
    </source>
</evidence>
<dbReference type="Proteomes" id="UP000189940">
    <property type="component" value="Unassembled WGS sequence"/>
</dbReference>
<dbReference type="PANTHER" id="PTHR10799">
    <property type="entry name" value="SNF2/RAD54 HELICASE FAMILY"/>
    <property type="match status" value="1"/>
</dbReference>
<feature type="coiled-coil region" evidence="5">
    <location>
        <begin position="707"/>
        <end position="734"/>
    </location>
</feature>
<dbReference type="SUPFAM" id="SSF52540">
    <property type="entry name" value="P-loop containing nucleoside triphosphate hydrolases"/>
    <property type="match status" value="2"/>
</dbReference>
<keyword evidence="5" id="KW-0175">Coiled coil</keyword>
<evidence type="ECO:0000313" key="9">
    <source>
        <dbReference type="Proteomes" id="UP000189940"/>
    </source>
</evidence>
<accession>A0A1V4HYW5</accession>
<evidence type="ECO:0000256" key="4">
    <source>
        <dbReference type="ARBA" id="ARBA00022840"/>
    </source>
</evidence>
<evidence type="ECO:0000256" key="5">
    <source>
        <dbReference type="SAM" id="Coils"/>
    </source>
</evidence>
<dbReference type="GO" id="GO:0016787">
    <property type="term" value="F:hydrolase activity"/>
    <property type="evidence" value="ECO:0007669"/>
    <property type="project" value="UniProtKB-KW"/>
</dbReference>
<feature type="coiled-coil region" evidence="5">
    <location>
        <begin position="397"/>
        <end position="487"/>
    </location>
</feature>
<dbReference type="GO" id="GO:0004386">
    <property type="term" value="F:helicase activity"/>
    <property type="evidence" value="ECO:0007669"/>
    <property type="project" value="UniProtKB-KW"/>
</dbReference>
<dbReference type="InterPro" id="IPR001650">
    <property type="entry name" value="Helicase_C-like"/>
</dbReference>